<comment type="caution">
    <text evidence="2">The sequence shown here is derived from an EMBL/GenBank/DDBJ whole genome shotgun (WGS) entry which is preliminary data.</text>
</comment>
<evidence type="ECO:0000313" key="3">
    <source>
        <dbReference type="Proteomes" id="UP000226437"/>
    </source>
</evidence>
<keyword evidence="1" id="KW-0812">Transmembrane</keyword>
<keyword evidence="1" id="KW-1133">Transmembrane helix</keyword>
<dbReference type="Proteomes" id="UP000226437">
    <property type="component" value="Unassembled WGS sequence"/>
</dbReference>
<proteinExistence type="predicted"/>
<reference evidence="2 3" key="1">
    <citation type="submission" date="2017-10" db="EMBL/GenBank/DDBJ databases">
        <title>The draft genome sequence of Lewinella marina KCTC 32374.</title>
        <authorList>
            <person name="Wang K."/>
        </authorList>
    </citation>
    <scope>NUCLEOTIDE SEQUENCE [LARGE SCALE GENOMIC DNA]</scope>
    <source>
        <strain evidence="2 3">MKG-38</strain>
    </source>
</reference>
<dbReference type="OrthoDB" id="1427364at2"/>
<accession>A0A2G0CDZ0</accession>
<dbReference type="EMBL" id="PDLO01000004">
    <property type="protein sequence ID" value="PHK98175.1"/>
    <property type="molecule type" value="Genomic_DNA"/>
</dbReference>
<sequence>MKLDWQNHLVNFVLIVFSILLAFQLERCSSERREQQLVDAHLAEIVKETRFNLDSHRETIEGQRKQQVFLDSLLRLIRSSSDPAEINPVVMQAMNMSLPFTKTTAYNTFLQTGDIRYLNDFEVKSELISLYEFYKIAEVYNELMVENYDNGFFSHIKAHLDIVGQEPQQLEAYTDRGFVNSIASVRYFLTNSIDMLENDCQRMEAFLDRRELAK</sequence>
<name>A0A2G0CDZ0_9BACT</name>
<keyword evidence="1" id="KW-0472">Membrane</keyword>
<dbReference type="AlphaFoldDB" id="A0A2G0CDZ0"/>
<gene>
    <name evidence="2" type="ORF">CGL56_10740</name>
</gene>
<evidence type="ECO:0000256" key="1">
    <source>
        <dbReference type="SAM" id="Phobius"/>
    </source>
</evidence>
<organism evidence="2 3">
    <name type="scientific">Neolewinella marina</name>
    <dbReference type="NCBI Taxonomy" id="438751"/>
    <lineage>
        <taxon>Bacteria</taxon>
        <taxon>Pseudomonadati</taxon>
        <taxon>Bacteroidota</taxon>
        <taxon>Saprospiria</taxon>
        <taxon>Saprospirales</taxon>
        <taxon>Lewinellaceae</taxon>
        <taxon>Neolewinella</taxon>
    </lineage>
</organism>
<dbReference type="RefSeq" id="WP_099106562.1">
    <property type="nucleotide sequence ID" value="NZ_JAATJF010000004.1"/>
</dbReference>
<keyword evidence="3" id="KW-1185">Reference proteome</keyword>
<feature type="transmembrane region" description="Helical" evidence="1">
    <location>
        <begin position="6"/>
        <end position="25"/>
    </location>
</feature>
<evidence type="ECO:0000313" key="2">
    <source>
        <dbReference type="EMBL" id="PHK98175.1"/>
    </source>
</evidence>
<protein>
    <submittedName>
        <fullName evidence="2">Uncharacterized protein</fullName>
    </submittedName>
</protein>